<gene>
    <name evidence="1" type="ORF">LWI28_001481</name>
</gene>
<comment type="caution">
    <text evidence="1">The sequence shown here is derived from an EMBL/GenBank/DDBJ whole genome shotgun (WGS) entry which is preliminary data.</text>
</comment>
<name>A0AAD5JNX0_ACENE</name>
<reference evidence="1 2" key="1">
    <citation type="journal article" date="2022" name="Plant J.">
        <title>Strategies of tolerance reflected in two North American maple genomes.</title>
        <authorList>
            <person name="McEvoy S.L."/>
            <person name="Sezen U.U."/>
            <person name="Trouern-Trend A."/>
            <person name="McMahon S.M."/>
            <person name="Schaberg P.G."/>
            <person name="Yang J."/>
            <person name="Wegrzyn J.L."/>
            <person name="Swenson N.G."/>
        </authorList>
    </citation>
    <scope>NUCLEOTIDE SEQUENCE [LARGE SCALE GENOMIC DNA]</scope>
    <source>
        <strain evidence="1">91603</strain>
    </source>
</reference>
<keyword evidence="2" id="KW-1185">Reference proteome</keyword>
<organism evidence="1 2">
    <name type="scientific">Acer negundo</name>
    <name type="common">Box elder</name>
    <dbReference type="NCBI Taxonomy" id="4023"/>
    <lineage>
        <taxon>Eukaryota</taxon>
        <taxon>Viridiplantae</taxon>
        <taxon>Streptophyta</taxon>
        <taxon>Embryophyta</taxon>
        <taxon>Tracheophyta</taxon>
        <taxon>Spermatophyta</taxon>
        <taxon>Magnoliopsida</taxon>
        <taxon>eudicotyledons</taxon>
        <taxon>Gunneridae</taxon>
        <taxon>Pentapetalae</taxon>
        <taxon>rosids</taxon>
        <taxon>malvids</taxon>
        <taxon>Sapindales</taxon>
        <taxon>Sapindaceae</taxon>
        <taxon>Hippocastanoideae</taxon>
        <taxon>Acereae</taxon>
        <taxon>Acer</taxon>
    </lineage>
</organism>
<accession>A0AAD5JNX0</accession>
<dbReference type="EMBL" id="JAJSOW010000002">
    <property type="protein sequence ID" value="KAI9197610.1"/>
    <property type="molecule type" value="Genomic_DNA"/>
</dbReference>
<dbReference type="AlphaFoldDB" id="A0AAD5JNX0"/>
<evidence type="ECO:0000313" key="1">
    <source>
        <dbReference type="EMBL" id="KAI9197610.1"/>
    </source>
</evidence>
<protein>
    <submittedName>
        <fullName evidence="1">Uncharacterized protein</fullName>
    </submittedName>
</protein>
<evidence type="ECO:0000313" key="2">
    <source>
        <dbReference type="Proteomes" id="UP001064489"/>
    </source>
</evidence>
<proteinExistence type="predicted"/>
<dbReference type="Proteomes" id="UP001064489">
    <property type="component" value="Chromosome 13"/>
</dbReference>
<sequence length="93" mass="10887">MADNLEIQDDDFQVYEGDTELKQTIKELGRQIDESLDDFKRLIDISGMKTLRIGIRSRRKEAVMGDFEEIEAYLDKKNEMGLEEKMSELKLAR</sequence>